<reference evidence="1 2" key="1">
    <citation type="submission" date="2018-08" db="EMBL/GenBank/DDBJ databases">
        <title>A genome reference for cultivated species of the human gut microbiota.</title>
        <authorList>
            <person name="Zou Y."/>
            <person name="Xue W."/>
            <person name="Luo G."/>
        </authorList>
    </citation>
    <scope>NUCLEOTIDE SEQUENCE [LARGE SCALE GENOMIC DNA]</scope>
    <source>
        <strain evidence="1 2">AM42-23AC</strain>
    </source>
</reference>
<proteinExistence type="predicted"/>
<evidence type="ECO:0000313" key="1">
    <source>
        <dbReference type="EMBL" id="RHA82546.1"/>
    </source>
</evidence>
<gene>
    <name evidence="1" type="ORF">DW916_14890</name>
</gene>
<name>A0AA92UZG9_9BACT</name>
<dbReference type="AlphaFoldDB" id="A0AA92UZG9"/>
<organism evidence="1 2">
    <name type="scientific">Segatella copri</name>
    <dbReference type="NCBI Taxonomy" id="165179"/>
    <lineage>
        <taxon>Bacteria</taxon>
        <taxon>Pseudomonadati</taxon>
        <taxon>Bacteroidota</taxon>
        <taxon>Bacteroidia</taxon>
        <taxon>Bacteroidales</taxon>
        <taxon>Prevotellaceae</taxon>
        <taxon>Segatella</taxon>
    </lineage>
</organism>
<accession>A0AA92UZG9</accession>
<protein>
    <submittedName>
        <fullName evidence="1">Uncharacterized protein</fullName>
    </submittedName>
</protein>
<dbReference type="EMBL" id="QSFW01000042">
    <property type="protein sequence ID" value="RHA82546.1"/>
    <property type="molecule type" value="Genomic_DNA"/>
</dbReference>
<sequence length="67" mass="7908">MLALLRAEDRKRNVVGIKEIDFDNKKQRMMQAKVFGRNVGAFKVYISWATGMEIYTPSEHCFERINR</sequence>
<dbReference type="Proteomes" id="UP000284990">
    <property type="component" value="Unassembled WGS sequence"/>
</dbReference>
<comment type="caution">
    <text evidence="1">The sequence shown here is derived from an EMBL/GenBank/DDBJ whole genome shotgun (WGS) entry which is preliminary data.</text>
</comment>
<evidence type="ECO:0000313" key="2">
    <source>
        <dbReference type="Proteomes" id="UP000284990"/>
    </source>
</evidence>
<dbReference type="RefSeq" id="WP_118192009.1">
    <property type="nucleotide sequence ID" value="NZ_QSFW01000042.1"/>
</dbReference>